<organism evidence="3 4">
    <name type="scientific">Ectopseudomonas guguanensis</name>
    <dbReference type="NCBI Taxonomy" id="1198456"/>
    <lineage>
        <taxon>Bacteria</taxon>
        <taxon>Pseudomonadati</taxon>
        <taxon>Pseudomonadota</taxon>
        <taxon>Gammaproteobacteria</taxon>
        <taxon>Pseudomonadales</taxon>
        <taxon>Pseudomonadaceae</taxon>
        <taxon>Ectopseudomonas</taxon>
    </lineage>
</organism>
<dbReference type="PANTHER" id="PTHR38037:SF2">
    <property type="entry name" value="ATP-DEPENDENT ZINC PROTEASE DOMAIN-CONTAINING PROTEIN-RELATED"/>
    <property type="match status" value="1"/>
</dbReference>
<feature type="signal peptide" evidence="1">
    <location>
        <begin position="1"/>
        <end position="25"/>
    </location>
</feature>
<dbReference type="PANTHER" id="PTHR38037">
    <property type="entry name" value="ZN_PROTEASE DOMAIN-CONTAINING PROTEIN"/>
    <property type="match status" value="1"/>
</dbReference>
<gene>
    <name evidence="3" type="ORF">SAMN05216213_11321</name>
</gene>
<dbReference type="InterPro" id="IPR021109">
    <property type="entry name" value="Peptidase_aspartic_dom_sf"/>
</dbReference>
<name>A0A1H0XDM0_9GAMM</name>
<evidence type="ECO:0000313" key="4">
    <source>
        <dbReference type="Proteomes" id="UP000199460"/>
    </source>
</evidence>
<evidence type="ECO:0000259" key="2">
    <source>
        <dbReference type="Pfam" id="PF05618"/>
    </source>
</evidence>
<dbReference type="OrthoDB" id="8546610at2"/>
<sequence>MTCWIFQRIAALLLILLAVSFGATAADKTPRILGWVEEGLLLPEQVSVKIKLDTGALTSSLDARDLEAFERDGEKWVRFKVELKDSKTGKQVSLPFERRVERNVRVRGAGGAERRPVVSMRMCIGDQVYDEQFSLNDRDRMLYPVLIGRRTLEHLGAVDASRTFTLQPKCGKRTAKT</sequence>
<evidence type="ECO:0000313" key="3">
    <source>
        <dbReference type="EMBL" id="SDQ01013.1"/>
    </source>
</evidence>
<accession>A0A1H0XDM0</accession>
<dbReference type="EMBL" id="FNJJ01000013">
    <property type="protein sequence ID" value="SDQ01013.1"/>
    <property type="molecule type" value="Genomic_DNA"/>
</dbReference>
<keyword evidence="4" id="KW-1185">Reference proteome</keyword>
<reference evidence="4" key="1">
    <citation type="submission" date="2016-10" db="EMBL/GenBank/DDBJ databases">
        <authorList>
            <person name="Varghese N."/>
            <person name="Submissions S."/>
        </authorList>
    </citation>
    <scope>NUCLEOTIDE SEQUENCE [LARGE SCALE GENOMIC DNA]</scope>
    <source>
        <strain evidence="4">JCM 18416</strain>
    </source>
</reference>
<dbReference type="Pfam" id="PF05618">
    <property type="entry name" value="Zn_protease"/>
    <property type="match status" value="1"/>
</dbReference>
<dbReference type="Gene3D" id="2.40.70.10">
    <property type="entry name" value="Acid Proteases"/>
    <property type="match status" value="1"/>
</dbReference>
<dbReference type="Proteomes" id="UP000199460">
    <property type="component" value="Unassembled WGS sequence"/>
</dbReference>
<proteinExistence type="predicted"/>
<dbReference type="InterPro" id="IPR008503">
    <property type="entry name" value="Asp_endopeptidase"/>
</dbReference>
<dbReference type="RefSeq" id="WP_090433192.1">
    <property type="nucleotide sequence ID" value="NZ_FNJJ01000013.1"/>
</dbReference>
<protein>
    <submittedName>
        <fullName evidence="3">Uncharacterized conserved protein</fullName>
    </submittedName>
</protein>
<feature type="domain" description="Retropepsin-like aspartic endopeptidase" evidence="2">
    <location>
        <begin position="32"/>
        <end position="166"/>
    </location>
</feature>
<dbReference type="AlphaFoldDB" id="A0A1H0XDM0"/>
<dbReference type="GeneID" id="300933322"/>
<evidence type="ECO:0000256" key="1">
    <source>
        <dbReference type="SAM" id="SignalP"/>
    </source>
</evidence>
<dbReference type="SUPFAM" id="SSF50630">
    <property type="entry name" value="Acid proteases"/>
    <property type="match status" value="1"/>
</dbReference>
<feature type="chain" id="PRO_5011603985" evidence="1">
    <location>
        <begin position="26"/>
        <end position="177"/>
    </location>
</feature>
<keyword evidence="1" id="KW-0732">Signal</keyword>